<organism evidence="3 4">
    <name type="scientific">Deinococcus wulumuqiensis</name>
    <dbReference type="NCBI Taxonomy" id="980427"/>
    <lineage>
        <taxon>Bacteria</taxon>
        <taxon>Thermotogati</taxon>
        <taxon>Deinococcota</taxon>
        <taxon>Deinococci</taxon>
        <taxon>Deinococcales</taxon>
        <taxon>Deinococcaceae</taxon>
        <taxon>Deinococcus</taxon>
    </lineage>
</organism>
<dbReference type="GO" id="GO:0046872">
    <property type="term" value="F:metal ion binding"/>
    <property type="evidence" value="ECO:0007669"/>
    <property type="project" value="UniProtKB-KW"/>
</dbReference>
<keyword evidence="1" id="KW-0479">Metal-binding</keyword>
<dbReference type="AlphaFoldDB" id="A0A345INB7"/>
<dbReference type="InterPro" id="IPR044528">
    <property type="entry name" value="POD-like_MBL-fold"/>
</dbReference>
<dbReference type="Pfam" id="PF00753">
    <property type="entry name" value="Lactamase_B"/>
    <property type="match status" value="1"/>
</dbReference>
<dbReference type="PROSITE" id="PS50206">
    <property type="entry name" value="RHODANESE_3"/>
    <property type="match status" value="2"/>
</dbReference>
<dbReference type="InterPro" id="IPR051682">
    <property type="entry name" value="Mito_Persulfide_Diox"/>
</dbReference>
<dbReference type="STRING" id="1288484.GCA_000348665_01831"/>
<dbReference type="Proteomes" id="UP000253744">
    <property type="component" value="Plasmid pDrdI"/>
</dbReference>
<dbReference type="InterPro" id="IPR036866">
    <property type="entry name" value="RibonucZ/Hydroxyglut_hydro"/>
</dbReference>
<name>A0A345INB7_9DEIO</name>
<dbReference type="SMART" id="SM00849">
    <property type="entry name" value="Lactamase_B"/>
    <property type="match status" value="1"/>
</dbReference>
<reference evidence="3 4" key="1">
    <citation type="submission" date="2018-07" db="EMBL/GenBank/DDBJ databases">
        <title>Complete Genome and Methylome Analysis of Deinococcus wulumuqiensis NEB 479.</title>
        <authorList>
            <person name="Fomenkov A."/>
            <person name="Luyten Y."/>
            <person name="Vincze T."/>
            <person name="Anton B.P."/>
            <person name="Clark T."/>
            <person name="Roberts R.J."/>
            <person name="Morgan R.D."/>
        </authorList>
    </citation>
    <scope>NUCLEOTIDE SEQUENCE [LARGE SCALE GENOMIC DNA]</scope>
    <source>
        <strain evidence="3 4">NEB 479</strain>
        <plasmid evidence="4">Plasmid pdrdi</plasmid>
    </source>
</reference>
<sequence length="488" mass="53221">MTVYPRGVYLQATNEPRRFTPRRDPMFFERFYDTDLAQASYMVGCQKTGECLVIDPVRDIQKYLDKAAEQKLRVTHVTETHIHADYLSGSRELAAATGAKLSLSDEGDADWKYSFGSEKLRHGDTFMVGNIKVEARHTPGHTPESLSFLVTDTPRGNVPVMYFTGDFVFVGDIGRPDLLDEAAGGQDTRFVGARQMFASLRDQFLTLPDGVQVWPAHGSGSACGKALGAVPSTTVGHERALAWWSAYVQKGDEQGFTAELLSGQPDAPLYYGRMKEQNKSGPAVLGEVAPLPEFSAAEVGAKLAAGTVLIDTRAKEQHQAAAPRHSVNIPAGNTFETWSGWLLRPEDAEYVLLAESAQQAEELRRRLWMVGLDNVSGYVTGTDGLDTAQAQPFAATELPQHDGALVLDVRKKTEYDEGHIPGAKQLHAGRLPWKLAELPRDQEIVVHCQGGARSAAAASFLRSQGFNVTEIAGGYEAWAQAQSAQPTT</sequence>
<dbReference type="FunFam" id="3.40.250.10:FF:000049">
    <property type="entry name" value="Phage shock protein E"/>
    <property type="match status" value="1"/>
</dbReference>
<dbReference type="GO" id="GO:0016787">
    <property type="term" value="F:hydrolase activity"/>
    <property type="evidence" value="ECO:0007669"/>
    <property type="project" value="UniProtKB-KW"/>
</dbReference>
<feature type="domain" description="Rhodanese" evidence="2">
    <location>
        <begin position="400"/>
        <end position="483"/>
    </location>
</feature>
<dbReference type="Gene3D" id="3.40.250.10">
    <property type="entry name" value="Rhodanese-like domain"/>
    <property type="match status" value="2"/>
</dbReference>
<dbReference type="CDD" id="cd07724">
    <property type="entry name" value="POD-like_MBL-fold"/>
    <property type="match status" value="1"/>
</dbReference>
<evidence type="ECO:0000259" key="2">
    <source>
        <dbReference type="PROSITE" id="PS50206"/>
    </source>
</evidence>
<keyword evidence="3" id="KW-0614">Plasmid</keyword>
<dbReference type="KEGG" id="dwu:DVJ83_18700"/>
<geneLocation type="plasmid" evidence="4">
    <name>pdrdi</name>
</geneLocation>
<dbReference type="SUPFAM" id="SSF52821">
    <property type="entry name" value="Rhodanese/Cell cycle control phosphatase"/>
    <property type="match status" value="2"/>
</dbReference>
<evidence type="ECO:0000313" key="3">
    <source>
        <dbReference type="EMBL" id="AXH01190.1"/>
    </source>
</evidence>
<evidence type="ECO:0000313" key="4">
    <source>
        <dbReference type="Proteomes" id="UP000253744"/>
    </source>
</evidence>
<keyword evidence="3" id="KW-0378">Hydrolase</keyword>
<dbReference type="EMBL" id="CP031163">
    <property type="protein sequence ID" value="AXH01190.1"/>
    <property type="molecule type" value="Genomic_DNA"/>
</dbReference>
<dbReference type="GO" id="GO:0006749">
    <property type="term" value="P:glutathione metabolic process"/>
    <property type="evidence" value="ECO:0007669"/>
    <property type="project" value="InterPro"/>
</dbReference>
<dbReference type="CDD" id="cd00158">
    <property type="entry name" value="RHOD"/>
    <property type="match status" value="1"/>
</dbReference>
<dbReference type="GO" id="GO:0070813">
    <property type="term" value="P:hydrogen sulfide metabolic process"/>
    <property type="evidence" value="ECO:0007669"/>
    <property type="project" value="TreeGrafter"/>
</dbReference>
<dbReference type="SUPFAM" id="SSF56281">
    <property type="entry name" value="Metallo-hydrolase/oxidoreductase"/>
    <property type="match status" value="1"/>
</dbReference>
<dbReference type="SMART" id="SM00450">
    <property type="entry name" value="RHOD"/>
    <property type="match status" value="1"/>
</dbReference>
<feature type="domain" description="Rhodanese" evidence="2">
    <location>
        <begin position="303"/>
        <end position="394"/>
    </location>
</feature>
<dbReference type="InterPro" id="IPR001763">
    <property type="entry name" value="Rhodanese-like_dom"/>
</dbReference>
<dbReference type="Pfam" id="PF00581">
    <property type="entry name" value="Rhodanese"/>
    <property type="match status" value="1"/>
</dbReference>
<protein>
    <submittedName>
        <fullName evidence="3">MBL fold metallo-hydrolase</fullName>
    </submittedName>
</protein>
<dbReference type="PANTHER" id="PTHR43084">
    <property type="entry name" value="PERSULFIDE DIOXYGENASE ETHE1"/>
    <property type="match status" value="1"/>
</dbReference>
<proteinExistence type="predicted"/>
<dbReference type="InterPro" id="IPR001279">
    <property type="entry name" value="Metallo-B-lactamas"/>
</dbReference>
<accession>A0A345INB7</accession>
<dbReference type="InterPro" id="IPR036873">
    <property type="entry name" value="Rhodanese-like_dom_sf"/>
</dbReference>
<dbReference type="GO" id="GO:0050313">
    <property type="term" value="F:sulfur dioxygenase activity"/>
    <property type="evidence" value="ECO:0007669"/>
    <property type="project" value="InterPro"/>
</dbReference>
<evidence type="ECO:0000256" key="1">
    <source>
        <dbReference type="ARBA" id="ARBA00022723"/>
    </source>
</evidence>
<dbReference type="Gene3D" id="3.60.15.10">
    <property type="entry name" value="Ribonuclease Z/Hydroxyacylglutathione hydrolase-like"/>
    <property type="match status" value="1"/>
</dbReference>
<dbReference type="PANTHER" id="PTHR43084:SF1">
    <property type="entry name" value="PERSULFIDE DIOXYGENASE ETHE1, MITOCHONDRIAL"/>
    <property type="match status" value="1"/>
</dbReference>
<gene>
    <name evidence="3" type="ORF">DVJ83_18700</name>
</gene>
<dbReference type="FunFam" id="3.60.15.10:FF:000030">
    <property type="entry name" value="Metallo-beta-lactamase family protein"/>
    <property type="match status" value="1"/>
</dbReference>